<reference evidence="1 2" key="1">
    <citation type="journal article" date="2019" name="Nat. Ecol. Evol.">
        <title>Megaphylogeny resolves global patterns of mushroom evolution.</title>
        <authorList>
            <person name="Varga T."/>
            <person name="Krizsan K."/>
            <person name="Foldi C."/>
            <person name="Dima B."/>
            <person name="Sanchez-Garcia M."/>
            <person name="Sanchez-Ramirez S."/>
            <person name="Szollosi G.J."/>
            <person name="Szarkandi J.G."/>
            <person name="Papp V."/>
            <person name="Albert L."/>
            <person name="Andreopoulos W."/>
            <person name="Angelini C."/>
            <person name="Antonin V."/>
            <person name="Barry K.W."/>
            <person name="Bougher N.L."/>
            <person name="Buchanan P."/>
            <person name="Buyck B."/>
            <person name="Bense V."/>
            <person name="Catcheside P."/>
            <person name="Chovatia M."/>
            <person name="Cooper J."/>
            <person name="Damon W."/>
            <person name="Desjardin D."/>
            <person name="Finy P."/>
            <person name="Geml J."/>
            <person name="Haridas S."/>
            <person name="Hughes K."/>
            <person name="Justo A."/>
            <person name="Karasinski D."/>
            <person name="Kautmanova I."/>
            <person name="Kiss B."/>
            <person name="Kocsube S."/>
            <person name="Kotiranta H."/>
            <person name="LaButti K.M."/>
            <person name="Lechner B.E."/>
            <person name="Liimatainen K."/>
            <person name="Lipzen A."/>
            <person name="Lukacs Z."/>
            <person name="Mihaltcheva S."/>
            <person name="Morgado L.N."/>
            <person name="Niskanen T."/>
            <person name="Noordeloos M.E."/>
            <person name="Ohm R.A."/>
            <person name="Ortiz-Santana B."/>
            <person name="Ovrebo C."/>
            <person name="Racz N."/>
            <person name="Riley R."/>
            <person name="Savchenko A."/>
            <person name="Shiryaev A."/>
            <person name="Soop K."/>
            <person name="Spirin V."/>
            <person name="Szebenyi C."/>
            <person name="Tomsovsky M."/>
            <person name="Tulloss R.E."/>
            <person name="Uehling J."/>
            <person name="Grigoriev I.V."/>
            <person name="Vagvolgyi C."/>
            <person name="Papp T."/>
            <person name="Martin F.M."/>
            <person name="Miettinen O."/>
            <person name="Hibbett D.S."/>
            <person name="Nagy L.G."/>
        </authorList>
    </citation>
    <scope>NUCLEOTIDE SEQUENCE [LARGE SCALE GENOMIC DNA]</scope>
    <source>
        <strain evidence="1 2">CBS 962.96</strain>
    </source>
</reference>
<dbReference type="AlphaFoldDB" id="A0A4S8LXF0"/>
<evidence type="ECO:0000313" key="2">
    <source>
        <dbReference type="Proteomes" id="UP000297245"/>
    </source>
</evidence>
<organism evidence="1 2">
    <name type="scientific">Dendrothele bispora (strain CBS 962.96)</name>
    <dbReference type="NCBI Taxonomy" id="1314807"/>
    <lineage>
        <taxon>Eukaryota</taxon>
        <taxon>Fungi</taxon>
        <taxon>Dikarya</taxon>
        <taxon>Basidiomycota</taxon>
        <taxon>Agaricomycotina</taxon>
        <taxon>Agaricomycetes</taxon>
        <taxon>Agaricomycetidae</taxon>
        <taxon>Agaricales</taxon>
        <taxon>Agaricales incertae sedis</taxon>
        <taxon>Dendrothele</taxon>
    </lineage>
</organism>
<dbReference type="EMBL" id="ML179227">
    <property type="protein sequence ID" value="THU94334.1"/>
    <property type="molecule type" value="Genomic_DNA"/>
</dbReference>
<sequence length="153" mass="16988">MPTVSLGSSLSTSMRLSSVSRVLRVACGLTGDDATTGNDAPALSRANVGMRNCSIYRPHPYRRSLCHLGFCLPIRLPSFHISLYFPPFIFLITALLNDGTIMTLSVDRVLPSMALDSWESAEIFIYDPLRLFSLLSSWRSTSRTSLVWCIPQD</sequence>
<evidence type="ECO:0000313" key="1">
    <source>
        <dbReference type="EMBL" id="THU94334.1"/>
    </source>
</evidence>
<dbReference type="OrthoDB" id="3266299at2759"/>
<name>A0A4S8LXF0_DENBC</name>
<proteinExistence type="predicted"/>
<gene>
    <name evidence="1" type="ORF">K435DRAFT_164330</name>
</gene>
<protein>
    <submittedName>
        <fullName evidence="1">Uncharacterized protein</fullName>
    </submittedName>
</protein>
<keyword evidence="2" id="KW-1185">Reference proteome</keyword>
<dbReference type="Proteomes" id="UP000297245">
    <property type="component" value="Unassembled WGS sequence"/>
</dbReference>
<dbReference type="Gene3D" id="1.20.1110.10">
    <property type="entry name" value="Calcium-transporting ATPase, transmembrane domain"/>
    <property type="match status" value="1"/>
</dbReference>
<accession>A0A4S8LXF0</accession>